<reference evidence="13" key="1">
    <citation type="journal article" date="2013" name="Science">
        <title>The Amborella genome and the evolution of flowering plants.</title>
        <authorList>
            <consortium name="Amborella Genome Project"/>
        </authorList>
    </citation>
    <scope>NUCLEOTIDE SEQUENCE [LARGE SCALE GENOMIC DNA]</scope>
</reference>
<dbReference type="HOGENOM" id="CLU_001771_6_3_1"/>
<dbReference type="GO" id="GO:0022857">
    <property type="term" value="F:transmembrane transporter activity"/>
    <property type="evidence" value="ECO:0000318"/>
    <property type="project" value="GO_Central"/>
</dbReference>
<protein>
    <recommendedName>
        <fullName evidence="11">HMA domain-containing protein</fullName>
    </recommendedName>
</protein>
<keyword evidence="6 10" id="KW-0067">ATP-binding</keyword>
<evidence type="ECO:0000256" key="2">
    <source>
        <dbReference type="ARBA" id="ARBA00006024"/>
    </source>
</evidence>
<proteinExistence type="inferred from homology"/>
<feature type="transmembrane region" description="Helical" evidence="10">
    <location>
        <begin position="192"/>
        <end position="209"/>
    </location>
</feature>
<comment type="subcellular location">
    <subcellularLocation>
        <location evidence="1">Membrane</location>
        <topology evidence="1">Multi-pass membrane protein</topology>
    </subcellularLocation>
</comment>
<keyword evidence="9 10" id="KW-0472">Membrane</keyword>
<dbReference type="AlphaFoldDB" id="U5CWL0"/>
<sequence>MLRDSSANPTSVKLHAVLTNPMHFSAKKLRLVLSVQSFPGNRPLMELRVVLTKPNAFLHKRARLVPSVWRFLCKSAINGAQLLCNAVLANVSVLPLKMSIGEKDRTELQKSHLDVLGICCISEAALIERILMSPKGVHNVSVHVPSKSVIVTHDPAMISEAQIVAILNSAKLEASVRELGTVKNRRTWPSPFTVVSGVLLLLSLTKFWFKPMHWLALGAVVTGLPQVVVRSFATIQQKILDINSLMLIAVAGTIALKDYEEAGCIVFLFALAEWLESMTSQKAQITMSALMNMAPQKAMLAETGEIVDTREVPLNTILAVKAGEMVPIDGIVVEGRSEVDEKSLTGEPLPVTKEPQSAVWAGTLNLNGYMTIKTVALAEDSTVARMVRLVEAAQHSTSRTQRIVEVFARYYTPSVLIIAAGMAIIPTIMRKENWHSHLYMSLVVLICACPCALVLSTPIATACALSRTASEGVLVKGGDFLETLARVRIVAFDKTGTITSGKFSVAEMVCLIEEDDISLDMLLYWVSSVESKSNHPMAAAFVDYGRSRQVEPAPEKVEDFQNFPGEGVYGIVDGAAIYIGNKKMALRAGCNSVPNINEQEQGATLAYVFLGRKVVGMFSLYDEVRHSALGVIRELKKLGIKIVLLTGDGHAAATRVNDQLEKEIDVIHSELLPDEKAQKIVDMKKSHGLTAMVGDGINDAPALAAADVGVAMGASGSAIASEASHVTLMSDDLRQFHETILTGRRTRWKIAENISLSVVPKVTIVVLALCGHPYMWAAVLVDMGACLLVIMNSMLLLGIWNGKGKSPVCYRVAGGLTDQYPCLPADPLYKFLKVTGEDTSESTVDIHEPLLRAEVKPTCACCQKKAEEVRIPMVDDVY</sequence>
<dbReference type="EMBL" id="KI392532">
    <property type="protein sequence ID" value="ERN14514.1"/>
    <property type="molecule type" value="Genomic_DNA"/>
</dbReference>
<feature type="transmembrane region" description="Helical" evidence="10">
    <location>
        <begin position="750"/>
        <end position="769"/>
    </location>
</feature>
<dbReference type="Gene3D" id="3.30.70.100">
    <property type="match status" value="1"/>
</dbReference>
<dbReference type="SUPFAM" id="SSF56784">
    <property type="entry name" value="HAD-like"/>
    <property type="match status" value="1"/>
</dbReference>
<dbReference type="GO" id="GO:0055085">
    <property type="term" value="P:transmembrane transport"/>
    <property type="evidence" value="ECO:0000318"/>
    <property type="project" value="GO_Central"/>
</dbReference>
<dbReference type="InterPro" id="IPR023298">
    <property type="entry name" value="ATPase_P-typ_TM_dom_sf"/>
</dbReference>
<feature type="transmembrane region" description="Helical" evidence="10">
    <location>
        <begin position="775"/>
        <end position="797"/>
    </location>
</feature>
<evidence type="ECO:0000313" key="13">
    <source>
        <dbReference type="Proteomes" id="UP000017836"/>
    </source>
</evidence>
<keyword evidence="7" id="KW-1278">Translocase</keyword>
<dbReference type="InterPro" id="IPR018303">
    <property type="entry name" value="ATPase_P-typ_P_site"/>
</dbReference>
<accession>U5CWL0</accession>
<dbReference type="FunFam" id="2.70.150.10:FF:000002">
    <property type="entry name" value="Copper-transporting ATPase 1, putative"/>
    <property type="match status" value="1"/>
</dbReference>
<dbReference type="NCBIfam" id="TIGR01494">
    <property type="entry name" value="ATPase_P-type"/>
    <property type="match status" value="1"/>
</dbReference>
<dbReference type="PANTHER" id="PTHR48085:SF5">
    <property type="entry name" value="CADMIUM_ZINC-TRANSPORTING ATPASE HMA4-RELATED"/>
    <property type="match status" value="1"/>
</dbReference>
<name>U5CWL0_AMBTC</name>
<evidence type="ECO:0000256" key="4">
    <source>
        <dbReference type="ARBA" id="ARBA00022723"/>
    </source>
</evidence>
<dbReference type="Proteomes" id="UP000017836">
    <property type="component" value="Unassembled WGS sequence"/>
</dbReference>
<dbReference type="PROSITE" id="PS00154">
    <property type="entry name" value="ATPASE_E1_E2"/>
    <property type="match status" value="1"/>
</dbReference>
<dbReference type="Gene3D" id="2.70.150.10">
    <property type="entry name" value="Calcium-transporting ATPase, cytoplasmic transduction domain A"/>
    <property type="match status" value="1"/>
</dbReference>
<keyword evidence="5 10" id="KW-0547">Nucleotide-binding</keyword>
<evidence type="ECO:0000259" key="11">
    <source>
        <dbReference type="PROSITE" id="PS50846"/>
    </source>
</evidence>
<dbReference type="SUPFAM" id="SSF81653">
    <property type="entry name" value="Calcium ATPase, transduction domain A"/>
    <property type="match status" value="1"/>
</dbReference>
<keyword evidence="8 10" id="KW-1133">Transmembrane helix</keyword>
<dbReference type="InterPro" id="IPR006121">
    <property type="entry name" value="HMA_dom"/>
</dbReference>
<dbReference type="InterPro" id="IPR051014">
    <property type="entry name" value="Cation_Transport_ATPase_IB"/>
</dbReference>
<comment type="similarity">
    <text evidence="2 10">Belongs to the cation transport ATPase (P-type) (TC 3.A.3) family. Type IB subfamily.</text>
</comment>
<dbReference type="SUPFAM" id="SSF55008">
    <property type="entry name" value="HMA, heavy metal-associated domain"/>
    <property type="match status" value="1"/>
</dbReference>
<dbReference type="SFLD" id="SFLDG00002">
    <property type="entry name" value="C1.7:_P-type_atpase_like"/>
    <property type="match status" value="1"/>
</dbReference>
<dbReference type="GO" id="GO:0016020">
    <property type="term" value="C:membrane"/>
    <property type="evidence" value="ECO:0000318"/>
    <property type="project" value="GO_Central"/>
</dbReference>
<dbReference type="FunFam" id="3.30.70.100:FF:000022">
    <property type="entry name" value="Putative cadmium/zinc-transporting ATPase 3"/>
    <property type="match status" value="1"/>
</dbReference>
<dbReference type="InterPro" id="IPR001757">
    <property type="entry name" value="P_typ_ATPase"/>
</dbReference>
<evidence type="ECO:0000256" key="6">
    <source>
        <dbReference type="ARBA" id="ARBA00022840"/>
    </source>
</evidence>
<gene>
    <name evidence="12" type="ORF">AMTR_s00038p00036580</name>
</gene>
<dbReference type="InterPro" id="IPR008250">
    <property type="entry name" value="ATPase_P-typ_transduc_dom_A_sf"/>
</dbReference>
<evidence type="ECO:0000256" key="7">
    <source>
        <dbReference type="ARBA" id="ARBA00022967"/>
    </source>
</evidence>
<dbReference type="GO" id="GO:0005524">
    <property type="term" value="F:ATP binding"/>
    <property type="evidence" value="ECO:0007669"/>
    <property type="project" value="UniProtKB-UniRule"/>
</dbReference>
<evidence type="ECO:0000256" key="9">
    <source>
        <dbReference type="ARBA" id="ARBA00023136"/>
    </source>
</evidence>
<dbReference type="PROSITE" id="PS50846">
    <property type="entry name" value="HMA_2"/>
    <property type="match status" value="1"/>
</dbReference>
<evidence type="ECO:0000256" key="5">
    <source>
        <dbReference type="ARBA" id="ARBA00022741"/>
    </source>
</evidence>
<dbReference type="InterPro" id="IPR059000">
    <property type="entry name" value="ATPase_P-type_domA"/>
</dbReference>
<organism evidence="12 13">
    <name type="scientific">Amborella trichopoda</name>
    <dbReference type="NCBI Taxonomy" id="13333"/>
    <lineage>
        <taxon>Eukaryota</taxon>
        <taxon>Viridiplantae</taxon>
        <taxon>Streptophyta</taxon>
        <taxon>Embryophyta</taxon>
        <taxon>Tracheophyta</taxon>
        <taxon>Spermatophyta</taxon>
        <taxon>Magnoliopsida</taxon>
        <taxon>Amborellales</taxon>
        <taxon>Amborellaceae</taxon>
        <taxon>Amborella</taxon>
    </lineage>
</organism>
<feature type="transmembrane region" description="Helical" evidence="10">
    <location>
        <begin position="441"/>
        <end position="465"/>
    </location>
</feature>
<dbReference type="Gene3D" id="3.40.1110.10">
    <property type="entry name" value="Calcium-transporting ATPase, cytoplasmic domain N"/>
    <property type="match status" value="1"/>
</dbReference>
<dbReference type="CDD" id="cd00371">
    <property type="entry name" value="HMA"/>
    <property type="match status" value="1"/>
</dbReference>
<evidence type="ECO:0000313" key="12">
    <source>
        <dbReference type="EMBL" id="ERN14514.1"/>
    </source>
</evidence>
<dbReference type="SUPFAM" id="SSF81665">
    <property type="entry name" value="Calcium ATPase, transmembrane domain M"/>
    <property type="match status" value="1"/>
</dbReference>
<dbReference type="InterPro" id="IPR027256">
    <property type="entry name" value="P-typ_ATPase_IB"/>
</dbReference>
<dbReference type="InterPro" id="IPR036163">
    <property type="entry name" value="HMA_dom_sf"/>
</dbReference>
<feature type="transmembrane region" description="Helical" evidence="10">
    <location>
        <begin position="410"/>
        <end position="429"/>
    </location>
</feature>
<dbReference type="GO" id="GO:0016887">
    <property type="term" value="F:ATP hydrolysis activity"/>
    <property type="evidence" value="ECO:0007669"/>
    <property type="project" value="InterPro"/>
</dbReference>
<keyword evidence="3 10" id="KW-0812">Transmembrane</keyword>
<feature type="domain" description="HMA" evidence="11">
    <location>
        <begin position="109"/>
        <end position="175"/>
    </location>
</feature>
<dbReference type="Gramene" id="ERN14514">
    <property type="protein sequence ID" value="ERN14514"/>
    <property type="gene ID" value="AMTR_s00038p00036580"/>
</dbReference>
<dbReference type="PANTHER" id="PTHR48085">
    <property type="entry name" value="CADMIUM/ZINC-TRANSPORTING ATPASE HMA2-RELATED"/>
    <property type="match status" value="1"/>
</dbReference>
<dbReference type="SFLD" id="SFLDF00027">
    <property type="entry name" value="p-type_atpase"/>
    <property type="match status" value="1"/>
</dbReference>
<dbReference type="eggNOG" id="KOG0207">
    <property type="taxonomic scope" value="Eukaryota"/>
</dbReference>
<dbReference type="CDD" id="cd02079">
    <property type="entry name" value="P-type_ATPase_HM"/>
    <property type="match status" value="1"/>
</dbReference>
<dbReference type="SFLD" id="SFLDS00003">
    <property type="entry name" value="Haloacid_Dehalogenase"/>
    <property type="match status" value="1"/>
</dbReference>
<dbReference type="NCBIfam" id="TIGR01525">
    <property type="entry name" value="ATPase-IB_hvy"/>
    <property type="match status" value="1"/>
</dbReference>
<evidence type="ECO:0000256" key="8">
    <source>
        <dbReference type="ARBA" id="ARBA00022989"/>
    </source>
</evidence>
<dbReference type="GO" id="GO:0019829">
    <property type="term" value="F:ATPase-coupled monoatomic cation transmembrane transporter activity"/>
    <property type="evidence" value="ECO:0007669"/>
    <property type="project" value="InterPro"/>
</dbReference>
<dbReference type="GO" id="GO:0046872">
    <property type="term" value="F:metal ion binding"/>
    <property type="evidence" value="ECO:0007669"/>
    <property type="project" value="UniProtKB-KW"/>
</dbReference>
<dbReference type="FunFam" id="3.40.1110.10:FF:000043">
    <property type="entry name" value="Putative cadmium/zinc-transporting ATPase 3"/>
    <property type="match status" value="1"/>
</dbReference>
<dbReference type="PRINTS" id="PR00119">
    <property type="entry name" value="CATATPASE"/>
</dbReference>
<keyword evidence="4 10" id="KW-0479">Metal-binding</keyword>
<dbReference type="Gene3D" id="3.40.50.1000">
    <property type="entry name" value="HAD superfamily/HAD-like"/>
    <property type="match status" value="1"/>
</dbReference>
<evidence type="ECO:0000256" key="10">
    <source>
        <dbReference type="RuleBase" id="RU362081"/>
    </source>
</evidence>
<dbReference type="InterPro" id="IPR044492">
    <property type="entry name" value="P_typ_ATPase_HD_dom"/>
</dbReference>
<keyword evidence="13" id="KW-1185">Reference proteome</keyword>
<dbReference type="STRING" id="13333.U5CWL0"/>
<dbReference type="InterPro" id="IPR023299">
    <property type="entry name" value="ATPase_P-typ_cyto_dom_N"/>
</dbReference>
<dbReference type="OMA" id="EHDHGSC"/>
<evidence type="ECO:0000256" key="3">
    <source>
        <dbReference type="ARBA" id="ARBA00022692"/>
    </source>
</evidence>
<evidence type="ECO:0000256" key="1">
    <source>
        <dbReference type="ARBA" id="ARBA00004141"/>
    </source>
</evidence>
<dbReference type="Pfam" id="PF00122">
    <property type="entry name" value="E1-E2_ATPase"/>
    <property type="match status" value="1"/>
</dbReference>
<dbReference type="Pfam" id="PF00702">
    <property type="entry name" value="Hydrolase"/>
    <property type="match status" value="1"/>
</dbReference>
<dbReference type="InterPro" id="IPR023214">
    <property type="entry name" value="HAD_sf"/>
</dbReference>
<feature type="transmembrane region" description="Helical" evidence="10">
    <location>
        <begin position="215"/>
        <end position="233"/>
    </location>
</feature>
<dbReference type="InterPro" id="IPR036412">
    <property type="entry name" value="HAD-like_sf"/>
</dbReference>